<organism evidence="7 8">
    <name type="scientific">Thermomonas carbonis</name>
    <dbReference type="NCBI Taxonomy" id="1463158"/>
    <lineage>
        <taxon>Bacteria</taxon>
        <taxon>Pseudomonadati</taxon>
        <taxon>Pseudomonadota</taxon>
        <taxon>Gammaproteobacteria</taxon>
        <taxon>Lysobacterales</taxon>
        <taxon>Lysobacteraceae</taxon>
        <taxon>Thermomonas</taxon>
    </lineage>
</organism>
<proteinExistence type="inferred from homology"/>
<evidence type="ECO:0000313" key="8">
    <source>
        <dbReference type="Proteomes" id="UP000515804"/>
    </source>
</evidence>
<dbReference type="SUPFAM" id="SSF53383">
    <property type="entry name" value="PLP-dependent transferases"/>
    <property type="match status" value="1"/>
</dbReference>
<evidence type="ECO:0000256" key="6">
    <source>
        <dbReference type="RuleBase" id="RU003560"/>
    </source>
</evidence>
<dbReference type="GO" id="GO:0008483">
    <property type="term" value="F:transaminase activity"/>
    <property type="evidence" value="ECO:0007669"/>
    <property type="project" value="UniProtKB-KW"/>
</dbReference>
<evidence type="ECO:0000313" key="7">
    <source>
        <dbReference type="EMBL" id="QNN70224.1"/>
    </source>
</evidence>
<evidence type="ECO:0000256" key="1">
    <source>
        <dbReference type="ARBA" id="ARBA00001933"/>
    </source>
</evidence>
<dbReference type="KEGG" id="tcn:H9L16_00815"/>
<name>A0A7G9SQU9_9GAMM</name>
<dbReference type="GO" id="GO:0030170">
    <property type="term" value="F:pyridoxal phosphate binding"/>
    <property type="evidence" value="ECO:0007669"/>
    <property type="project" value="InterPro"/>
</dbReference>
<accession>A0A7G9SQU9</accession>
<dbReference type="AlphaFoldDB" id="A0A7G9SQU9"/>
<protein>
    <submittedName>
        <fullName evidence="7">Aminotransferase class III-fold pyridoxal phosphate-dependent enzyme</fullName>
    </submittedName>
</protein>
<dbReference type="InterPro" id="IPR015421">
    <property type="entry name" value="PyrdxlP-dep_Trfase_major"/>
</dbReference>
<evidence type="ECO:0000256" key="5">
    <source>
        <dbReference type="ARBA" id="ARBA00022898"/>
    </source>
</evidence>
<evidence type="ECO:0000256" key="2">
    <source>
        <dbReference type="ARBA" id="ARBA00008954"/>
    </source>
</evidence>
<dbReference type="RefSeq" id="WP_187552740.1">
    <property type="nucleotide sequence ID" value="NZ_BMZL01000001.1"/>
</dbReference>
<comment type="similarity">
    <text evidence="2 6">Belongs to the class-III pyridoxal-phosphate-dependent aminotransferase family.</text>
</comment>
<dbReference type="InterPro" id="IPR015422">
    <property type="entry name" value="PyrdxlP-dep_Trfase_small"/>
</dbReference>
<keyword evidence="5 6" id="KW-0663">Pyridoxal phosphate</keyword>
<dbReference type="Proteomes" id="UP000515804">
    <property type="component" value="Chromosome"/>
</dbReference>
<keyword evidence="4 7" id="KW-0808">Transferase</keyword>
<evidence type="ECO:0000256" key="4">
    <source>
        <dbReference type="ARBA" id="ARBA00022679"/>
    </source>
</evidence>
<dbReference type="PANTHER" id="PTHR43206:SF2">
    <property type="entry name" value="4-AMINOBUTYRATE AMINOTRANSFERASE GABT"/>
    <property type="match status" value="1"/>
</dbReference>
<keyword evidence="8" id="KW-1185">Reference proteome</keyword>
<reference evidence="7 8" key="1">
    <citation type="submission" date="2020-08" db="EMBL/GenBank/DDBJ databases">
        <title>Genome sequence of Thermomonas carbonis KCTC 42013T.</title>
        <authorList>
            <person name="Hyun D.-W."/>
            <person name="Bae J.-W."/>
        </authorList>
    </citation>
    <scope>NUCLEOTIDE SEQUENCE [LARGE SCALE GENOMIC DNA]</scope>
    <source>
        <strain evidence="7 8">KCTC 42013</strain>
    </source>
</reference>
<keyword evidence="3 7" id="KW-0032">Aminotransferase</keyword>
<evidence type="ECO:0000256" key="3">
    <source>
        <dbReference type="ARBA" id="ARBA00022576"/>
    </source>
</evidence>
<comment type="cofactor">
    <cofactor evidence="1">
        <name>pyridoxal 5'-phosphate</name>
        <dbReference type="ChEBI" id="CHEBI:597326"/>
    </cofactor>
</comment>
<dbReference type="PANTHER" id="PTHR43206">
    <property type="entry name" value="AMINOTRANSFERASE"/>
    <property type="match status" value="1"/>
</dbReference>
<dbReference type="Pfam" id="PF00202">
    <property type="entry name" value="Aminotran_3"/>
    <property type="match status" value="1"/>
</dbReference>
<gene>
    <name evidence="7" type="ORF">H9L16_00815</name>
</gene>
<sequence>MTLLDTLAPLRSHGHVRTHGLDDATILDFAGRDASLAEAITAAADEYQRVSNEFPALLELDEDAQVREVQSGFVNFYAEDAANPYVALAARGPWIVTLKGAVIYDTGGYGMLGLGHAPAAVIEAMAKPQAMANIMTPHVSQLRFAQAMKAEIGQTRGSCPYSAFLCLNSGSESVSLASRIVDANAKTMTDPGARHAGKTIKRLVVKGAFHGRTERPALYSDSSRKAYVQHLASYRDETSVLTVPAYDMDALRTLFADADTNGWFIEAMFLEPVMGEGDPGRSVPVAFYELARELTRAHGAMLLVDSIQAGLRATGYLSIVDYPGFENVDAPDLETYSKALNAAQYPLSVLAVTAESAAIYKRGLYGNTMTANPRALDVACAVLAQLTPELRANIQQRGKQALAMLEALKAELDGRITKVQGTGLLFSCELAPGYKGYGAGSTEEWMREHGIGVIHGGENSLRFTPHFAVSEDELALVVAMVKRALLEGPCQQIDAAAQAA</sequence>
<dbReference type="InterPro" id="IPR015424">
    <property type="entry name" value="PyrdxlP-dep_Trfase"/>
</dbReference>
<dbReference type="Gene3D" id="3.40.640.10">
    <property type="entry name" value="Type I PLP-dependent aspartate aminotransferase-like (Major domain)"/>
    <property type="match status" value="1"/>
</dbReference>
<dbReference type="EMBL" id="CP060719">
    <property type="protein sequence ID" value="QNN70224.1"/>
    <property type="molecule type" value="Genomic_DNA"/>
</dbReference>
<dbReference type="Gene3D" id="3.90.1150.10">
    <property type="entry name" value="Aspartate Aminotransferase, domain 1"/>
    <property type="match status" value="1"/>
</dbReference>
<dbReference type="GO" id="GO:0009450">
    <property type="term" value="P:gamma-aminobutyric acid catabolic process"/>
    <property type="evidence" value="ECO:0007669"/>
    <property type="project" value="TreeGrafter"/>
</dbReference>
<dbReference type="GO" id="GO:0005829">
    <property type="term" value="C:cytosol"/>
    <property type="evidence" value="ECO:0007669"/>
    <property type="project" value="TreeGrafter"/>
</dbReference>
<dbReference type="InterPro" id="IPR005814">
    <property type="entry name" value="Aminotrans_3"/>
</dbReference>